<dbReference type="SMART" id="SM00066">
    <property type="entry name" value="GAL4"/>
    <property type="match status" value="1"/>
</dbReference>
<evidence type="ECO:0000256" key="2">
    <source>
        <dbReference type="ARBA" id="ARBA00023015"/>
    </source>
</evidence>
<keyword evidence="1" id="KW-0479">Metal-binding</keyword>
<dbReference type="PROSITE" id="PS00463">
    <property type="entry name" value="ZN2_CY6_FUNGAL_1"/>
    <property type="match status" value="1"/>
</dbReference>
<comment type="caution">
    <text evidence="8">The sequence shown here is derived from an EMBL/GenBank/DDBJ whole genome shotgun (WGS) entry which is preliminary data.</text>
</comment>
<keyword evidence="3" id="KW-0238">DNA-binding</keyword>
<dbReference type="GO" id="GO:0006351">
    <property type="term" value="P:DNA-templated transcription"/>
    <property type="evidence" value="ECO:0007669"/>
    <property type="project" value="InterPro"/>
</dbReference>
<dbReference type="PANTHER" id="PTHR46910:SF13">
    <property type="entry name" value="SPECIFIC TRANSCRIPTION FACTOR, PUTATIVE (AFU_ORTHOLOGUE AFUA_4G06190)-RELATED"/>
    <property type="match status" value="1"/>
</dbReference>
<dbReference type="SUPFAM" id="SSF57701">
    <property type="entry name" value="Zn2/Cys6 DNA-binding domain"/>
    <property type="match status" value="1"/>
</dbReference>
<keyword evidence="5" id="KW-0539">Nucleus</keyword>
<proteinExistence type="predicted"/>
<dbReference type="GO" id="GO:0008270">
    <property type="term" value="F:zinc ion binding"/>
    <property type="evidence" value="ECO:0007669"/>
    <property type="project" value="InterPro"/>
</dbReference>
<dbReference type="GO" id="GO:0003677">
    <property type="term" value="F:DNA binding"/>
    <property type="evidence" value="ECO:0007669"/>
    <property type="project" value="UniProtKB-KW"/>
</dbReference>
<feature type="region of interest" description="Disordered" evidence="6">
    <location>
        <begin position="103"/>
        <end position="142"/>
    </location>
</feature>
<dbReference type="Gene3D" id="4.10.240.10">
    <property type="entry name" value="Zn(2)-C6 fungal-type DNA-binding domain"/>
    <property type="match status" value="1"/>
</dbReference>
<dbReference type="EMBL" id="JAPVEA010000006">
    <property type="protein sequence ID" value="KAJ5450491.1"/>
    <property type="molecule type" value="Genomic_DNA"/>
</dbReference>
<gene>
    <name evidence="8" type="ORF">N7458_006940</name>
</gene>
<dbReference type="InterPro" id="IPR007219">
    <property type="entry name" value="XnlR_reg_dom"/>
</dbReference>
<organism evidence="8 9">
    <name type="scientific">Penicillium daleae</name>
    <dbReference type="NCBI Taxonomy" id="63821"/>
    <lineage>
        <taxon>Eukaryota</taxon>
        <taxon>Fungi</taxon>
        <taxon>Dikarya</taxon>
        <taxon>Ascomycota</taxon>
        <taxon>Pezizomycotina</taxon>
        <taxon>Eurotiomycetes</taxon>
        <taxon>Eurotiomycetidae</taxon>
        <taxon>Eurotiales</taxon>
        <taxon>Aspergillaceae</taxon>
        <taxon>Penicillium</taxon>
    </lineage>
</organism>
<evidence type="ECO:0000256" key="6">
    <source>
        <dbReference type="SAM" id="MobiDB-lite"/>
    </source>
</evidence>
<dbReference type="RefSeq" id="XP_056766026.1">
    <property type="nucleotide sequence ID" value="XM_056910322.1"/>
</dbReference>
<dbReference type="InterPro" id="IPR001138">
    <property type="entry name" value="Zn2Cys6_DnaBD"/>
</dbReference>
<keyword evidence="9" id="KW-1185">Reference proteome</keyword>
<dbReference type="PROSITE" id="PS50048">
    <property type="entry name" value="ZN2_CY6_FUNGAL_2"/>
    <property type="match status" value="1"/>
</dbReference>
<dbReference type="SMART" id="SM00906">
    <property type="entry name" value="Fungal_trans"/>
    <property type="match status" value="1"/>
</dbReference>
<sequence>MKAATSSALIRGKRSPDALREPRPRKREKYAKMACSLCKVRKVKCSGTQPCGRCEELRSQCTYSEPFQPDAADGFDPQPAHRDPEVTVLRMNKICDQMQQSIGRFGLNSPAPPRRSSCLQRRQENDELPQPTKPLTPTDPGHTLSLTQYAMRERGLLSPPHSEAGPPPAMRDDLKFPDALISTLQAARSLLELGHANVAQLFTIFRDEVYPFYPCINLELGNEAVNAVFSLFKDTSHGVAVNVDMIDVEITKAVVAIALLLRDDTQSPLASDLEDQLIWSVDSCFDQEKPQIEDIVMSILLAIYLSLKQRTVKAWRIAGVASKLCLELGLHRERFFEDSRVPPQRIADWKRQLACVYRLDRQCSFYSDLPWTLHEREINVSALTIEPQDSYISTMISLDRNLSEAWTLVNSPSPQSKNNGERAEFLNFQLQKLIDKIPTGDFKNLEPTVAPPPWLQAGLKRFCHLRVHHIKILTQICASGSIRDSILNPTSRNILVNAAVKSVDLHLEMVNAGEISPLLLPIMMKLLLTSLSIMMFAVSHCPEEHGSLCSKPFQTATHILSDAQSFVKDPDLNICGTLHVLEKIVEASQKRSAPSISRKEEMYNSVYQGETFDEGNVFEELPTPDSEFFSMLGSMAATDILHMGNIFG</sequence>
<dbReference type="CDD" id="cd12148">
    <property type="entry name" value="fungal_TF_MHR"/>
    <property type="match status" value="1"/>
</dbReference>
<dbReference type="InterPro" id="IPR050987">
    <property type="entry name" value="AtrR-like"/>
</dbReference>
<name>A0AAD6G3G4_9EURO</name>
<evidence type="ECO:0000259" key="7">
    <source>
        <dbReference type="PROSITE" id="PS50048"/>
    </source>
</evidence>
<keyword evidence="4" id="KW-0804">Transcription</keyword>
<reference evidence="8" key="2">
    <citation type="journal article" date="2023" name="IMA Fungus">
        <title>Comparative genomic study of the Penicillium genus elucidates a diverse pangenome and 15 lateral gene transfer events.</title>
        <authorList>
            <person name="Petersen C."/>
            <person name="Sorensen T."/>
            <person name="Nielsen M.R."/>
            <person name="Sondergaard T.E."/>
            <person name="Sorensen J.L."/>
            <person name="Fitzpatrick D.A."/>
            <person name="Frisvad J.C."/>
            <person name="Nielsen K.L."/>
        </authorList>
    </citation>
    <scope>NUCLEOTIDE SEQUENCE</scope>
    <source>
        <strain evidence="8">IBT 16125</strain>
    </source>
</reference>
<evidence type="ECO:0000313" key="8">
    <source>
        <dbReference type="EMBL" id="KAJ5450491.1"/>
    </source>
</evidence>
<dbReference type="Proteomes" id="UP001213681">
    <property type="component" value="Unassembled WGS sequence"/>
</dbReference>
<dbReference type="CDD" id="cd00067">
    <property type="entry name" value="GAL4"/>
    <property type="match status" value="1"/>
</dbReference>
<feature type="domain" description="Zn(2)-C6 fungal-type" evidence="7">
    <location>
        <begin position="34"/>
        <end position="63"/>
    </location>
</feature>
<dbReference type="PANTHER" id="PTHR46910">
    <property type="entry name" value="TRANSCRIPTION FACTOR PDR1"/>
    <property type="match status" value="1"/>
</dbReference>
<dbReference type="GeneID" id="81600565"/>
<reference evidence="8" key="1">
    <citation type="submission" date="2022-12" db="EMBL/GenBank/DDBJ databases">
        <authorList>
            <person name="Petersen C."/>
        </authorList>
    </citation>
    <scope>NUCLEOTIDE SEQUENCE</scope>
    <source>
        <strain evidence="8">IBT 16125</strain>
    </source>
</reference>
<feature type="region of interest" description="Disordered" evidence="6">
    <location>
        <begin position="1"/>
        <end position="28"/>
    </location>
</feature>
<evidence type="ECO:0000256" key="1">
    <source>
        <dbReference type="ARBA" id="ARBA00022723"/>
    </source>
</evidence>
<accession>A0AAD6G3G4</accession>
<dbReference type="InterPro" id="IPR036864">
    <property type="entry name" value="Zn2-C6_fun-type_DNA-bd_sf"/>
</dbReference>
<dbReference type="Pfam" id="PF00172">
    <property type="entry name" value="Zn_clus"/>
    <property type="match status" value="1"/>
</dbReference>
<dbReference type="AlphaFoldDB" id="A0AAD6G3G4"/>
<dbReference type="Pfam" id="PF04082">
    <property type="entry name" value="Fungal_trans"/>
    <property type="match status" value="1"/>
</dbReference>
<dbReference type="GO" id="GO:0000981">
    <property type="term" value="F:DNA-binding transcription factor activity, RNA polymerase II-specific"/>
    <property type="evidence" value="ECO:0007669"/>
    <property type="project" value="InterPro"/>
</dbReference>
<evidence type="ECO:0000256" key="4">
    <source>
        <dbReference type="ARBA" id="ARBA00023163"/>
    </source>
</evidence>
<evidence type="ECO:0000313" key="9">
    <source>
        <dbReference type="Proteomes" id="UP001213681"/>
    </source>
</evidence>
<protein>
    <recommendedName>
        <fullName evidence="7">Zn(2)-C6 fungal-type domain-containing protein</fullName>
    </recommendedName>
</protein>
<evidence type="ECO:0000256" key="5">
    <source>
        <dbReference type="ARBA" id="ARBA00023242"/>
    </source>
</evidence>
<keyword evidence="2" id="KW-0805">Transcription regulation</keyword>
<evidence type="ECO:0000256" key="3">
    <source>
        <dbReference type="ARBA" id="ARBA00023125"/>
    </source>
</evidence>